<dbReference type="Pfam" id="PF13620">
    <property type="entry name" value="CarboxypepD_reg"/>
    <property type="match status" value="1"/>
</dbReference>
<dbReference type="Gene3D" id="2.60.40.1120">
    <property type="entry name" value="Carboxypeptidase-like, regulatory domain"/>
    <property type="match status" value="1"/>
</dbReference>
<gene>
    <name evidence="13" type="ORF">EOE67_13945</name>
</gene>
<dbReference type="InterPro" id="IPR037066">
    <property type="entry name" value="Plug_dom_sf"/>
</dbReference>
<dbReference type="NCBIfam" id="TIGR01782">
    <property type="entry name" value="TonB-Xanth-Caul"/>
    <property type="match status" value="1"/>
</dbReference>
<dbReference type="InterPro" id="IPR010104">
    <property type="entry name" value="TonB_rcpt_bac"/>
</dbReference>
<organism evidence="13 14">
    <name type="scientific">Rheinheimera riviphila</name>
    <dbReference type="NCBI Taxonomy" id="1834037"/>
    <lineage>
        <taxon>Bacteria</taxon>
        <taxon>Pseudomonadati</taxon>
        <taxon>Pseudomonadota</taxon>
        <taxon>Gammaproteobacteria</taxon>
        <taxon>Chromatiales</taxon>
        <taxon>Chromatiaceae</taxon>
        <taxon>Rheinheimera</taxon>
    </lineage>
</organism>
<evidence type="ECO:0000313" key="13">
    <source>
        <dbReference type="EMBL" id="RVU35470.1"/>
    </source>
</evidence>
<evidence type="ECO:0000256" key="8">
    <source>
        <dbReference type="PROSITE-ProRule" id="PRU01360"/>
    </source>
</evidence>
<dbReference type="Gene3D" id="2.40.170.20">
    <property type="entry name" value="TonB-dependent receptor, beta-barrel domain"/>
    <property type="match status" value="1"/>
</dbReference>
<evidence type="ECO:0000259" key="11">
    <source>
        <dbReference type="Pfam" id="PF00593"/>
    </source>
</evidence>
<evidence type="ECO:0000256" key="10">
    <source>
        <dbReference type="SAM" id="SignalP"/>
    </source>
</evidence>
<evidence type="ECO:0000256" key="7">
    <source>
        <dbReference type="ARBA" id="ARBA00023237"/>
    </source>
</evidence>
<dbReference type="InterPro" id="IPR013784">
    <property type="entry name" value="Carb-bd-like_fold"/>
</dbReference>
<evidence type="ECO:0000256" key="3">
    <source>
        <dbReference type="ARBA" id="ARBA00022452"/>
    </source>
</evidence>
<keyword evidence="3 8" id="KW-1134">Transmembrane beta strand</keyword>
<evidence type="ECO:0000313" key="14">
    <source>
        <dbReference type="Proteomes" id="UP000283077"/>
    </source>
</evidence>
<dbReference type="PANTHER" id="PTHR40980">
    <property type="entry name" value="PLUG DOMAIN-CONTAINING PROTEIN"/>
    <property type="match status" value="1"/>
</dbReference>
<feature type="domain" description="TonB-dependent receptor-like beta-barrel" evidence="11">
    <location>
        <begin position="444"/>
        <end position="896"/>
    </location>
</feature>
<keyword evidence="7 8" id="KW-0998">Cell outer membrane</keyword>
<keyword evidence="4 8" id="KW-0812">Transmembrane</keyword>
<dbReference type="OrthoDB" id="99276at2"/>
<keyword evidence="14" id="KW-1185">Reference proteome</keyword>
<dbReference type="InterPro" id="IPR039426">
    <property type="entry name" value="TonB-dep_rcpt-like"/>
</dbReference>
<evidence type="ECO:0000256" key="1">
    <source>
        <dbReference type="ARBA" id="ARBA00004571"/>
    </source>
</evidence>
<dbReference type="SUPFAM" id="SSF49452">
    <property type="entry name" value="Starch-binding domain-like"/>
    <property type="match status" value="1"/>
</dbReference>
<reference evidence="13 14" key="1">
    <citation type="submission" date="2019-01" db="EMBL/GenBank/DDBJ databases">
        <authorList>
            <person name="Chen W.-M."/>
        </authorList>
    </citation>
    <scope>NUCLEOTIDE SEQUENCE [LARGE SCALE GENOMIC DNA]</scope>
    <source>
        <strain evidence="13 14">KYPC3</strain>
    </source>
</reference>
<dbReference type="GO" id="GO:0009279">
    <property type="term" value="C:cell outer membrane"/>
    <property type="evidence" value="ECO:0007669"/>
    <property type="project" value="UniProtKB-SubCell"/>
</dbReference>
<feature type="domain" description="TonB-dependent receptor plug" evidence="12">
    <location>
        <begin position="144"/>
        <end position="249"/>
    </location>
</feature>
<keyword evidence="2 8" id="KW-0813">Transport</keyword>
<dbReference type="AlphaFoldDB" id="A0A437QLZ0"/>
<evidence type="ECO:0000259" key="12">
    <source>
        <dbReference type="Pfam" id="PF07715"/>
    </source>
</evidence>
<dbReference type="InterPro" id="IPR036942">
    <property type="entry name" value="Beta-barrel_TonB_sf"/>
</dbReference>
<dbReference type="GO" id="GO:0030246">
    <property type="term" value="F:carbohydrate binding"/>
    <property type="evidence" value="ECO:0007669"/>
    <property type="project" value="InterPro"/>
</dbReference>
<dbReference type="PANTHER" id="PTHR40980:SF4">
    <property type="entry name" value="TONB-DEPENDENT RECEPTOR-LIKE BETA-BARREL DOMAIN-CONTAINING PROTEIN"/>
    <property type="match status" value="1"/>
</dbReference>
<comment type="subcellular location">
    <subcellularLocation>
        <location evidence="1 8">Cell outer membrane</location>
        <topology evidence="1 8">Multi-pass membrane protein</topology>
    </subcellularLocation>
</comment>
<dbReference type="Proteomes" id="UP000283077">
    <property type="component" value="Unassembled WGS sequence"/>
</dbReference>
<comment type="caution">
    <text evidence="13">The sequence shown here is derived from an EMBL/GenBank/DDBJ whole genome shotgun (WGS) entry which is preliminary data.</text>
</comment>
<evidence type="ECO:0000256" key="9">
    <source>
        <dbReference type="RuleBase" id="RU003357"/>
    </source>
</evidence>
<dbReference type="SUPFAM" id="SSF56935">
    <property type="entry name" value="Porins"/>
    <property type="match status" value="1"/>
</dbReference>
<dbReference type="InterPro" id="IPR012910">
    <property type="entry name" value="Plug_dom"/>
</dbReference>
<proteinExistence type="inferred from homology"/>
<dbReference type="EMBL" id="SACS01000015">
    <property type="protein sequence ID" value="RVU35470.1"/>
    <property type="molecule type" value="Genomic_DNA"/>
</dbReference>
<dbReference type="Gene3D" id="2.170.130.10">
    <property type="entry name" value="TonB-dependent receptor, plug domain"/>
    <property type="match status" value="1"/>
</dbReference>
<comment type="similarity">
    <text evidence="8 9">Belongs to the TonB-dependent receptor family.</text>
</comment>
<accession>A0A437QLZ0</accession>
<dbReference type="Pfam" id="PF07715">
    <property type="entry name" value="Plug"/>
    <property type="match status" value="1"/>
</dbReference>
<keyword evidence="5 9" id="KW-0798">TonB box</keyword>
<feature type="signal peptide" evidence="10">
    <location>
        <begin position="1"/>
        <end position="33"/>
    </location>
</feature>
<evidence type="ECO:0000256" key="2">
    <source>
        <dbReference type="ARBA" id="ARBA00022448"/>
    </source>
</evidence>
<dbReference type="InterPro" id="IPR000531">
    <property type="entry name" value="Beta-barrel_TonB"/>
</dbReference>
<dbReference type="Pfam" id="PF00593">
    <property type="entry name" value="TonB_dep_Rec_b-barrel"/>
    <property type="match status" value="1"/>
</dbReference>
<evidence type="ECO:0000256" key="5">
    <source>
        <dbReference type="ARBA" id="ARBA00023077"/>
    </source>
</evidence>
<feature type="chain" id="PRO_5019165105" evidence="10">
    <location>
        <begin position="34"/>
        <end position="930"/>
    </location>
</feature>
<dbReference type="PROSITE" id="PS52016">
    <property type="entry name" value="TONB_DEPENDENT_REC_3"/>
    <property type="match status" value="1"/>
</dbReference>
<sequence length="930" mass="102000">MKYSNSLNKSKFKLAATSIACTLALGLATPALADAPVSGRVVDNRQQLLAGAEVSIVELQLKRTTAADGRFLFPKLPSGNYTLRVDYLGAAISTLKVQVADAPLLLADIKLSSKSAANSATSSQLEHIEVTGQSGAMSKALNRQRNAGGIVTVASTDELGQFPDSNVSEALQRLAGLSVERDQGEGRFVRVRGLAPDYNAVTYNGTQLAAPEAGRRAVALDVIPSDLLESVEVNKTLSPDMPAGSLGGTVEIKSLSAFDRSSDFYSLTAENGYNELVSAHSPKVSGVYSTILDAGGETDAFGIALAGSYAKRKFGSDNVETGGSWDFDEGLEEFELRDYQISRERIGLALNLDYRPGNNSEYYLRSLYSRFTDAEQRQGLIVELADPLQAGQTGEATLIRSLKQRDEAQSISALVLGTKQLVGNWEWLLEAGTSKADEDTPFNIAAANFEQDFDEGVGFTGQQQIKLTTPTDAYLAEGYELDEVEMGDTFTKETERNAKFDLSREIIQPNGALQLKTGFKLSQREKTADEQVWAFGDLDEEGVSKLGLSDYATGTVDYGLGPMGQAIDPAKIYALVNSLDRNDFVDEVESQINNYQVDEDLSAAYLMAQWEREQWQLIGGVRYEHEQRDARGVRYDATTEVFSQNQLKTSEGYWLPALIGRYNLSEQSIVRAAVSTGLVRPNFQQLAPAYLLEEDDGDLEASFGNPALKALRSTNYDLGFEHYADELGVLSGMLFYKQISNFIYEADLAGQPGYEEFAKAETFINGADASLYGLELNAVHQVAGYGNWLDQLLISANLTITGSDAELDWLDDGDWQQRNTSLPSQSDRTANLALGYESDLLSLRLAANYKSAYLAEVGDLTDSAYDVYADDHLQLDFSSKYKINSGIQLYFNVVNLNDEPYYAYTGRQAYNFQYETYGRTFVLGLQITNW</sequence>
<protein>
    <submittedName>
        <fullName evidence="13">TonB-dependent receptor</fullName>
    </submittedName>
</protein>
<evidence type="ECO:0000256" key="4">
    <source>
        <dbReference type="ARBA" id="ARBA00022692"/>
    </source>
</evidence>
<dbReference type="RefSeq" id="WP_127699944.1">
    <property type="nucleotide sequence ID" value="NZ_SACS01000015.1"/>
</dbReference>
<keyword evidence="10" id="KW-0732">Signal</keyword>
<keyword evidence="13" id="KW-0675">Receptor</keyword>
<keyword evidence="6 8" id="KW-0472">Membrane</keyword>
<name>A0A437QLZ0_9GAMM</name>
<dbReference type="CDD" id="cd01347">
    <property type="entry name" value="ligand_gated_channel"/>
    <property type="match status" value="1"/>
</dbReference>
<evidence type="ECO:0000256" key="6">
    <source>
        <dbReference type="ARBA" id="ARBA00023136"/>
    </source>
</evidence>